<accession>A0AA38RR94</accession>
<evidence type="ECO:0000313" key="2">
    <source>
        <dbReference type="EMBL" id="KAJ9144444.1"/>
    </source>
</evidence>
<dbReference type="Proteomes" id="UP001174691">
    <property type="component" value="Unassembled WGS sequence"/>
</dbReference>
<keyword evidence="3" id="KW-1185">Reference proteome</keyword>
<feature type="compositionally biased region" description="Polar residues" evidence="1">
    <location>
        <begin position="262"/>
        <end position="273"/>
    </location>
</feature>
<dbReference type="AlphaFoldDB" id="A0AA38RR94"/>
<protein>
    <submittedName>
        <fullName evidence="2">Uncharacterized protein</fullName>
    </submittedName>
</protein>
<comment type="caution">
    <text evidence="2">The sequence shown here is derived from an EMBL/GenBank/DDBJ whole genome shotgun (WGS) entry which is preliminary data.</text>
</comment>
<evidence type="ECO:0000313" key="3">
    <source>
        <dbReference type="Proteomes" id="UP001174691"/>
    </source>
</evidence>
<sequence>MPIRNPFARVRPGLTIPADENARPDSDASHTDVAHPGFERVDTVGSKASSALSVRSSRSQDNGEYKMSVVNDSGVYLPPSPVEKEATWPRRYLSSRNSSDTKSSVGGGGGGGSGEIEHFSISRESFDSYRRSFDISARSPIVQPDIVPRQSLDSRFPRLPYHRSSLAERRPAVPATAVEESNFEDVGLNDENSRPQSQQPKKRSFFSKFGSDETDALANGNAAQAQPQHAGIASRLLGGRKRGQSGQGAELGVMPLGERPKTASTVVQTEVTS</sequence>
<name>A0AA38RR94_9PEZI</name>
<gene>
    <name evidence="2" type="ORF">NKR19_g6412</name>
</gene>
<feature type="compositionally biased region" description="Low complexity" evidence="1">
    <location>
        <begin position="46"/>
        <end position="59"/>
    </location>
</feature>
<feature type="region of interest" description="Disordered" evidence="1">
    <location>
        <begin position="146"/>
        <end position="273"/>
    </location>
</feature>
<feature type="compositionally biased region" description="Basic and acidic residues" evidence="1">
    <location>
        <begin position="20"/>
        <end position="42"/>
    </location>
</feature>
<evidence type="ECO:0000256" key="1">
    <source>
        <dbReference type="SAM" id="MobiDB-lite"/>
    </source>
</evidence>
<organism evidence="2 3">
    <name type="scientific">Coniochaeta hoffmannii</name>
    <dbReference type="NCBI Taxonomy" id="91930"/>
    <lineage>
        <taxon>Eukaryota</taxon>
        <taxon>Fungi</taxon>
        <taxon>Dikarya</taxon>
        <taxon>Ascomycota</taxon>
        <taxon>Pezizomycotina</taxon>
        <taxon>Sordariomycetes</taxon>
        <taxon>Sordariomycetidae</taxon>
        <taxon>Coniochaetales</taxon>
        <taxon>Coniochaetaceae</taxon>
        <taxon>Coniochaeta</taxon>
    </lineage>
</organism>
<feature type="compositionally biased region" description="Gly residues" evidence="1">
    <location>
        <begin position="105"/>
        <end position="114"/>
    </location>
</feature>
<proteinExistence type="predicted"/>
<dbReference type="EMBL" id="JANBVN010000098">
    <property type="protein sequence ID" value="KAJ9144444.1"/>
    <property type="molecule type" value="Genomic_DNA"/>
</dbReference>
<feature type="region of interest" description="Disordered" evidence="1">
    <location>
        <begin position="1"/>
        <end position="119"/>
    </location>
</feature>
<reference evidence="2" key="1">
    <citation type="submission" date="2022-07" db="EMBL/GenBank/DDBJ databases">
        <title>Fungi with potential for degradation of polypropylene.</title>
        <authorList>
            <person name="Gostincar C."/>
        </authorList>
    </citation>
    <scope>NUCLEOTIDE SEQUENCE</scope>
    <source>
        <strain evidence="2">EXF-13287</strain>
    </source>
</reference>